<accession>A0A8B8MR97</accession>
<reference evidence="3 4" key="1">
    <citation type="submission" date="2025-05" db="UniProtKB">
        <authorList>
            <consortium name="RefSeq"/>
        </authorList>
    </citation>
    <scope>IDENTIFICATION</scope>
    <source>
        <tissue evidence="3 4">Leaf</tissue>
    </source>
</reference>
<feature type="compositionally biased region" description="Polar residues" evidence="1">
    <location>
        <begin position="18"/>
        <end position="35"/>
    </location>
</feature>
<feature type="compositionally biased region" description="Basic and acidic residues" evidence="1">
    <location>
        <begin position="1"/>
        <end position="10"/>
    </location>
</feature>
<feature type="compositionally biased region" description="Basic and acidic residues" evidence="1">
    <location>
        <begin position="363"/>
        <end position="375"/>
    </location>
</feature>
<evidence type="ECO:0000313" key="3">
    <source>
        <dbReference type="RefSeq" id="XP_030512718.2"/>
    </source>
</evidence>
<dbReference type="GO" id="GO:0003690">
    <property type="term" value="F:double-stranded DNA binding"/>
    <property type="evidence" value="ECO:0007669"/>
    <property type="project" value="InterPro"/>
</dbReference>
<feature type="compositionally biased region" description="Basic and acidic residues" evidence="1">
    <location>
        <begin position="146"/>
        <end position="172"/>
    </location>
</feature>
<dbReference type="RefSeq" id="XP_030512718.2">
    <property type="nucleotide sequence ID" value="XM_030656858.2"/>
</dbReference>
<feature type="region of interest" description="Disordered" evidence="1">
    <location>
        <begin position="1"/>
        <end position="49"/>
    </location>
</feature>
<feature type="region of interest" description="Disordered" evidence="1">
    <location>
        <begin position="75"/>
        <end position="230"/>
    </location>
</feature>
<keyword evidence="3 4" id="KW-0238">DNA-binding</keyword>
<feature type="region of interest" description="Disordered" evidence="1">
    <location>
        <begin position="357"/>
        <end position="419"/>
    </location>
</feature>
<dbReference type="RefSeq" id="XP_048137561.1">
    <property type="nucleotide sequence ID" value="XM_048281604.1"/>
</dbReference>
<dbReference type="InterPro" id="IPR033246">
    <property type="entry name" value="BIN4"/>
</dbReference>
<feature type="compositionally biased region" description="Basic residues" evidence="1">
    <location>
        <begin position="184"/>
        <end position="197"/>
    </location>
</feature>
<dbReference type="GO" id="GO:0051276">
    <property type="term" value="P:chromosome organization"/>
    <property type="evidence" value="ECO:0007669"/>
    <property type="project" value="TreeGrafter"/>
</dbReference>
<evidence type="ECO:0000256" key="1">
    <source>
        <dbReference type="SAM" id="MobiDB-lite"/>
    </source>
</evidence>
<gene>
    <name evidence="3 4" type="primary">LOC115726812</name>
</gene>
<feature type="compositionally biased region" description="Basic residues" evidence="1">
    <location>
        <begin position="401"/>
        <end position="419"/>
    </location>
</feature>
<dbReference type="GO" id="GO:0009330">
    <property type="term" value="C:DNA topoisomerase type II (double strand cut, ATP-hydrolyzing) complex"/>
    <property type="evidence" value="ECO:0007669"/>
    <property type="project" value="InterPro"/>
</dbReference>
<sequence length="419" mass="45960">MSGSREDSPDWLRAFKAPTNSTVTLSSDSDYSQNDSPKEEDNVDSDKLPLRKFIEVSSKSKSPDLAVKEISAHSAEKILKEESPKQILGVEDPGFSKSRKSNYRKKSEGDRRLGKVRDKVSAKKQAPNHSIWTLSSDSESSPANHIKKEGIANHEELPELKASRFQEEEPGKDASLIDANAKSPSRKALKGKGLRKQLKLEDPLDFESKTGDGRDVEVAEEETSEKHRELHVASSRLPLVLSEKVQRCKALVECEGDSIDLSGDMGSVGRVVISDTPSGNHDMFLDLKGTIYKTTIVPCRTFCVVSFGQSEAKIEAIMNDFVQLSAQSNISEAETMVEGTLDGFSFDSDEEPDKITKATAHQIDQKDVAEGETVGKTKRKSEKASGLPRKKGKTTGSKPQPAKKARKKSQVSKKGTAKK</sequence>
<feature type="compositionally biased region" description="Basic and acidic residues" evidence="1">
    <location>
        <begin position="36"/>
        <end position="49"/>
    </location>
</feature>
<feature type="compositionally biased region" description="Polar residues" evidence="1">
    <location>
        <begin position="127"/>
        <end position="143"/>
    </location>
</feature>
<feature type="compositionally biased region" description="Basic and acidic residues" evidence="1">
    <location>
        <begin position="198"/>
        <end position="217"/>
    </location>
</feature>
<dbReference type="GeneID" id="115726812"/>
<name>A0A8B8MR97_9MYRT</name>
<proteinExistence type="predicted"/>
<feature type="compositionally biased region" description="Basic and acidic residues" evidence="1">
    <location>
        <begin position="75"/>
        <end position="84"/>
    </location>
</feature>
<dbReference type="KEGG" id="rarg:115726812"/>
<evidence type="ECO:0000313" key="4">
    <source>
        <dbReference type="RefSeq" id="XP_048137561.1"/>
    </source>
</evidence>
<dbReference type="PANTHER" id="PTHR34810">
    <property type="entry name" value="DNA-BINDING PROTEIN BIN4"/>
    <property type="match status" value="1"/>
</dbReference>
<dbReference type="GO" id="GO:0042023">
    <property type="term" value="P:DNA endoreduplication"/>
    <property type="evidence" value="ECO:0007669"/>
    <property type="project" value="InterPro"/>
</dbReference>
<keyword evidence="2" id="KW-1185">Reference proteome</keyword>
<organism evidence="2 3">
    <name type="scientific">Rhodamnia argentea</name>
    <dbReference type="NCBI Taxonomy" id="178133"/>
    <lineage>
        <taxon>Eukaryota</taxon>
        <taxon>Viridiplantae</taxon>
        <taxon>Streptophyta</taxon>
        <taxon>Embryophyta</taxon>
        <taxon>Tracheophyta</taxon>
        <taxon>Spermatophyta</taxon>
        <taxon>Magnoliopsida</taxon>
        <taxon>eudicotyledons</taxon>
        <taxon>Gunneridae</taxon>
        <taxon>Pentapetalae</taxon>
        <taxon>rosids</taxon>
        <taxon>malvids</taxon>
        <taxon>Myrtales</taxon>
        <taxon>Myrtaceae</taxon>
        <taxon>Myrtoideae</taxon>
        <taxon>Myrteae</taxon>
        <taxon>Australasian group</taxon>
        <taxon>Rhodamnia</taxon>
    </lineage>
</organism>
<protein>
    <submittedName>
        <fullName evidence="3 4">DNA-binding protein BIN4 isoform X1</fullName>
    </submittedName>
</protein>
<dbReference type="AlphaFoldDB" id="A0A8B8MR97"/>
<dbReference type="GO" id="GO:0005634">
    <property type="term" value="C:nucleus"/>
    <property type="evidence" value="ECO:0007669"/>
    <property type="project" value="TreeGrafter"/>
</dbReference>
<dbReference type="PANTHER" id="PTHR34810:SF1">
    <property type="entry name" value="DNA-BINDING PROTEIN BIN4"/>
    <property type="match status" value="1"/>
</dbReference>
<dbReference type="Proteomes" id="UP000827889">
    <property type="component" value="Chromosome 7"/>
</dbReference>
<feature type="compositionally biased region" description="Basic and acidic residues" evidence="1">
    <location>
        <begin position="105"/>
        <end position="121"/>
    </location>
</feature>
<evidence type="ECO:0000313" key="2">
    <source>
        <dbReference type="Proteomes" id="UP000827889"/>
    </source>
</evidence>